<proteinExistence type="predicted"/>
<reference evidence="1" key="1">
    <citation type="submission" date="2014-12" db="EMBL/GenBank/DDBJ databases">
        <title>Insight into the proteome of Arion vulgaris.</title>
        <authorList>
            <person name="Aradska J."/>
            <person name="Bulat T."/>
            <person name="Smidak R."/>
            <person name="Sarate P."/>
            <person name="Gangsoo J."/>
            <person name="Sialana F."/>
            <person name="Bilban M."/>
            <person name="Lubec G."/>
        </authorList>
    </citation>
    <scope>NUCLEOTIDE SEQUENCE</scope>
    <source>
        <tissue evidence="1">Skin</tissue>
    </source>
</reference>
<dbReference type="EMBL" id="HACG01018323">
    <property type="protein sequence ID" value="CEK65188.1"/>
    <property type="molecule type" value="Transcribed_RNA"/>
</dbReference>
<dbReference type="AlphaFoldDB" id="A0A0B6Z9I1"/>
<dbReference type="GO" id="GO:0003676">
    <property type="term" value="F:nucleic acid binding"/>
    <property type="evidence" value="ECO:0007669"/>
    <property type="project" value="InterPro"/>
</dbReference>
<sequence>NRSSTKLKVQAFLPGPSRTKSKLAVSSLLHFLEKETTVHSERYIETHTALKRIIRWIVIRNETILQHDIPRPHTSAATR</sequence>
<dbReference type="Gene3D" id="3.30.420.10">
    <property type="entry name" value="Ribonuclease H-like superfamily/Ribonuclease H"/>
    <property type="match status" value="1"/>
</dbReference>
<dbReference type="InterPro" id="IPR036397">
    <property type="entry name" value="RNaseH_sf"/>
</dbReference>
<feature type="non-terminal residue" evidence="1">
    <location>
        <position position="79"/>
    </location>
</feature>
<accession>A0A0B6Z9I1</accession>
<name>A0A0B6Z9I1_9EUPU</name>
<feature type="non-terminal residue" evidence="1">
    <location>
        <position position="1"/>
    </location>
</feature>
<gene>
    <name evidence="1" type="primary">ORF54214</name>
</gene>
<evidence type="ECO:0000313" key="1">
    <source>
        <dbReference type="EMBL" id="CEK65188.1"/>
    </source>
</evidence>
<organism evidence="1">
    <name type="scientific">Arion vulgaris</name>
    <dbReference type="NCBI Taxonomy" id="1028688"/>
    <lineage>
        <taxon>Eukaryota</taxon>
        <taxon>Metazoa</taxon>
        <taxon>Spiralia</taxon>
        <taxon>Lophotrochozoa</taxon>
        <taxon>Mollusca</taxon>
        <taxon>Gastropoda</taxon>
        <taxon>Heterobranchia</taxon>
        <taxon>Euthyneura</taxon>
        <taxon>Panpulmonata</taxon>
        <taxon>Eupulmonata</taxon>
        <taxon>Stylommatophora</taxon>
        <taxon>Helicina</taxon>
        <taxon>Arionoidea</taxon>
        <taxon>Arionidae</taxon>
        <taxon>Arion</taxon>
    </lineage>
</organism>
<protein>
    <submittedName>
        <fullName evidence="1">Uncharacterized protein</fullName>
    </submittedName>
</protein>